<dbReference type="PANTHER" id="PTHR33643">
    <property type="entry name" value="UREASE ACCESSORY PROTEIN D"/>
    <property type="match status" value="1"/>
</dbReference>
<keyword evidence="3" id="KW-0996">Nickel insertion</keyword>
<accession>A0ABS3TDX2</accession>
<dbReference type="Pfam" id="PF01774">
    <property type="entry name" value="UreD"/>
    <property type="match status" value="1"/>
</dbReference>
<keyword evidence="2 3" id="KW-0143">Chaperone</keyword>
<comment type="subunit">
    <text evidence="3">UreD, UreF and UreG form a complex that acts as a GTP-hydrolysis-dependent molecular chaperone, activating the urease apoprotein by helping to assemble the nickel containing metallocenter of UreC. The UreE protein probably delivers the nickel.</text>
</comment>
<evidence type="ECO:0000256" key="1">
    <source>
        <dbReference type="ARBA" id="ARBA00007177"/>
    </source>
</evidence>
<protein>
    <recommendedName>
        <fullName evidence="3">Urease accessory protein UreD</fullName>
    </recommendedName>
</protein>
<sequence>MPLPEESALEVAVVRGQSVLTTCRSVQPLKILQPRSAARACYVVLSSYGGGLVSGDAIRLRVRVGEGAQLFLGTQANTRVYKAVGTQETLQHTTGALAENALAVVFPDPLVPQAGSRYRQQQHWQLQAGAVLLLADWFHAGRTDSGERFAFTSLHTELRVERLGKLVLLDRFQFRPEEHIAVSPAHFGPYQTMLSLYLVGPPNEPRFQRLAEALLALQLPERRDPHFTLAARSYIVSVAQAREDVYVLRALGLSRTDMQPLCEELMRVLVSPELLGFNPWTRKF</sequence>
<reference evidence="4 5" key="1">
    <citation type="submission" date="2021-03" db="EMBL/GenBank/DDBJ databases">
        <authorList>
            <person name="Kim M.K."/>
        </authorList>
    </citation>
    <scope>NUCLEOTIDE SEQUENCE [LARGE SCALE GENOMIC DNA]</scope>
    <source>
        <strain evidence="4 5">BT507</strain>
    </source>
</reference>
<name>A0ABS3TDX2_9BACT</name>
<gene>
    <name evidence="3" type="primary">ureD</name>
    <name evidence="4" type="ORF">J4D97_14425</name>
</gene>
<keyword evidence="5" id="KW-1185">Reference proteome</keyword>
<comment type="subcellular location">
    <subcellularLocation>
        <location evidence="3">Cytoplasm</location>
    </subcellularLocation>
</comment>
<evidence type="ECO:0000313" key="4">
    <source>
        <dbReference type="EMBL" id="MBO3271852.1"/>
    </source>
</evidence>
<dbReference type="EMBL" id="JAGETX010000008">
    <property type="protein sequence ID" value="MBO3271852.1"/>
    <property type="molecule type" value="Genomic_DNA"/>
</dbReference>
<keyword evidence="3" id="KW-0963">Cytoplasm</keyword>
<dbReference type="HAMAP" id="MF_01384">
    <property type="entry name" value="UreD"/>
    <property type="match status" value="1"/>
</dbReference>
<evidence type="ECO:0000256" key="2">
    <source>
        <dbReference type="ARBA" id="ARBA00023186"/>
    </source>
</evidence>
<dbReference type="PANTHER" id="PTHR33643:SF1">
    <property type="entry name" value="UREASE ACCESSORY PROTEIN D"/>
    <property type="match status" value="1"/>
</dbReference>
<comment type="function">
    <text evidence="3">Required for maturation of urease via the functional incorporation of the urease nickel metallocenter.</text>
</comment>
<dbReference type="Proteomes" id="UP000670527">
    <property type="component" value="Unassembled WGS sequence"/>
</dbReference>
<proteinExistence type="inferred from homology"/>
<dbReference type="RefSeq" id="WP_208308158.1">
    <property type="nucleotide sequence ID" value="NZ_JAGETX010000008.1"/>
</dbReference>
<dbReference type="InterPro" id="IPR002669">
    <property type="entry name" value="UreD"/>
</dbReference>
<comment type="caution">
    <text evidence="4">The sequence shown here is derived from an EMBL/GenBank/DDBJ whole genome shotgun (WGS) entry which is preliminary data.</text>
</comment>
<evidence type="ECO:0000256" key="3">
    <source>
        <dbReference type="HAMAP-Rule" id="MF_01384"/>
    </source>
</evidence>
<organism evidence="4 5">
    <name type="scientific">Hymenobacter defluvii</name>
    <dbReference type="NCBI Taxonomy" id="2054411"/>
    <lineage>
        <taxon>Bacteria</taxon>
        <taxon>Pseudomonadati</taxon>
        <taxon>Bacteroidota</taxon>
        <taxon>Cytophagia</taxon>
        <taxon>Cytophagales</taxon>
        <taxon>Hymenobacteraceae</taxon>
        <taxon>Hymenobacter</taxon>
    </lineage>
</organism>
<comment type="similarity">
    <text evidence="1 3">Belongs to the UreD family.</text>
</comment>
<evidence type="ECO:0000313" key="5">
    <source>
        <dbReference type="Proteomes" id="UP000670527"/>
    </source>
</evidence>